<dbReference type="Gene3D" id="1.20.120.1760">
    <property type="match status" value="1"/>
</dbReference>
<evidence type="ECO:0008006" key="6">
    <source>
        <dbReference type="Google" id="ProtNLM"/>
    </source>
</evidence>
<dbReference type="PANTHER" id="PTHR10414:SF77">
    <property type="entry name" value="CDP-ALCOHOL PHOSPHATIDYLTRANSFERASE FAMILY PROTEIN"/>
    <property type="match status" value="1"/>
</dbReference>
<comment type="caution">
    <text evidence="4">The sequence shown here is derived from an EMBL/GenBank/DDBJ whole genome shotgun (WGS) entry which is preliminary data.</text>
</comment>
<evidence type="ECO:0000256" key="3">
    <source>
        <dbReference type="SAM" id="Phobius"/>
    </source>
</evidence>
<evidence type="ECO:0000256" key="1">
    <source>
        <dbReference type="ARBA" id="ARBA00004370"/>
    </source>
</evidence>
<feature type="transmembrane region" description="Helical" evidence="3">
    <location>
        <begin position="61"/>
        <end position="79"/>
    </location>
</feature>
<feature type="transmembrane region" description="Helical" evidence="3">
    <location>
        <begin position="244"/>
        <end position="262"/>
    </location>
</feature>
<dbReference type="Pfam" id="PF01066">
    <property type="entry name" value="CDP-OH_P_transf"/>
    <property type="match status" value="1"/>
</dbReference>
<dbReference type="InterPro" id="IPR014472">
    <property type="entry name" value="CHOPT"/>
</dbReference>
<feature type="transmembrane region" description="Helical" evidence="3">
    <location>
        <begin position="151"/>
        <end position="172"/>
    </location>
</feature>
<comment type="subcellular location">
    <subcellularLocation>
        <location evidence="1">Membrane</location>
    </subcellularLocation>
</comment>
<accession>A0ABW9RIU6</accession>
<evidence type="ECO:0000256" key="2">
    <source>
        <dbReference type="ARBA" id="ARBA00023136"/>
    </source>
</evidence>
<dbReference type="PANTHER" id="PTHR10414">
    <property type="entry name" value="ETHANOLAMINEPHOSPHOTRANSFERASE"/>
    <property type="match status" value="1"/>
</dbReference>
<feature type="transmembrane region" description="Helical" evidence="3">
    <location>
        <begin position="296"/>
        <end position="315"/>
    </location>
</feature>
<dbReference type="Proteomes" id="UP000798808">
    <property type="component" value="Unassembled WGS sequence"/>
</dbReference>
<feature type="transmembrane region" description="Helical" evidence="3">
    <location>
        <begin position="192"/>
        <end position="213"/>
    </location>
</feature>
<feature type="transmembrane region" description="Helical" evidence="3">
    <location>
        <begin position="274"/>
        <end position="290"/>
    </location>
</feature>
<dbReference type="InterPro" id="IPR043130">
    <property type="entry name" value="CDP-OH_PTrfase_TM_dom"/>
</dbReference>
<protein>
    <recommendedName>
        <fullName evidence="6">CDP-alcohol phosphatidyltransferase family protein</fullName>
    </recommendedName>
</protein>
<keyword evidence="2 3" id="KW-0472">Membrane</keyword>
<dbReference type="InterPro" id="IPR000462">
    <property type="entry name" value="CDP-OH_P_trans"/>
</dbReference>
<sequence>MNMKNYTYRQNNKSLLSKGFVSMLTPLSNIVPAGLPANYLSIVSHLSVYIALYISYANNQLANLGFVIIPVLLLVHVITDKLDGIQARATKTESALGEFMDHYFEVFNQGVLVLIVWNLFGIKHDWMVLLVLVVLVLLKMTRFYEQYKANMLVKGAFGAFEIKLLMITVLLLCNSESVYSSINAMEIQGVLLVEWILLLVAAGGILSCVLTIIRVPHLTYGYWMFLGFLLLVSGLSFYSLDSLLAGVIILFYGGVYIGKLLMAQLIDGVERSPGLFAPIILAISFFTEYLHATDIFFILFIYLLVNILLLIIKTFRALKAEWHWVNPDLPENTHAD</sequence>
<feature type="transmembrane region" description="Helical" evidence="3">
    <location>
        <begin position="220"/>
        <end position="238"/>
    </location>
</feature>
<keyword evidence="3" id="KW-0812">Transmembrane</keyword>
<evidence type="ECO:0000313" key="5">
    <source>
        <dbReference type="Proteomes" id="UP000798808"/>
    </source>
</evidence>
<name>A0ABW9RIU6_9BACT</name>
<organism evidence="4 5">
    <name type="scientific">Fulvivirga kasyanovii</name>
    <dbReference type="NCBI Taxonomy" id="396812"/>
    <lineage>
        <taxon>Bacteria</taxon>
        <taxon>Pseudomonadati</taxon>
        <taxon>Bacteroidota</taxon>
        <taxon>Cytophagia</taxon>
        <taxon>Cytophagales</taxon>
        <taxon>Fulvivirgaceae</taxon>
        <taxon>Fulvivirga</taxon>
    </lineage>
</organism>
<reference evidence="4 5" key="1">
    <citation type="submission" date="2019-02" db="EMBL/GenBank/DDBJ databases">
        <authorList>
            <person name="Goldberg S.R."/>
            <person name="Haltli B.A."/>
            <person name="Correa H."/>
            <person name="Russell K.G."/>
        </authorList>
    </citation>
    <scope>NUCLEOTIDE SEQUENCE [LARGE SCALE GENOMIC DNA]</scope>
    <source>
        <strain evidence="4 5">JCM 16186</strain>
    </source>
</reference>
<gene>
    <name evidence="4" type="ORF">E1163_03445</name>
</gene>
<evidence type="ECO:0000313" key="4">
    <source>
        <dbReference type="EMBL" id="MTI23992.1"/>
    </source>
</evidence>
<proteinExistence type="predicted"/>
<keyword evidence="3" id="KW-1133">Transmembrane helix</keyword>
<dbReference type="EMBL" id="SMLW01000345">
    <property type="protein sequence ID" value="MTI23992.1"/>
    <property type="molecule type" value="Genomic_DNA"/>
</dbReference>
<keyword evidence="5" id="KW-1185">Reference proteome</keyword>